<proteinExistence type="predicted"/>
<name>A0A0E9TIK0_ANGAN</name>
<dbReference type="AlphaFoldDB" id="A0A0E9TIK0"/>
<sequence>MFNSYQNNKNTTRKFTVNFFKVFLCTK</sequence>
<dbReference type="EMBL" id="GBXM01056019">
    <property type="protein sequence ID" value="JAH52558.1"/>
    <property type="molecule type" value="Transcribed_RNA"/>
</dbReference>
<reference evidence="1" key="1">
    <citation type="submission" date="2014-11" db="EMBL/GenBank/DDBJ databases">
        <authorList>
            <person name="Amaro Gonzalez C."/>
        </authorList>
    </citation>
    <scope>NUCLEOTIDE SEQUENCE</scope>
</reference>
<accession>A0A0E9TIK0</accession>
<reference evidence="1" key="2">
    <citation type="journal article" date="2015" name="Fish Shellfish Immunol.">
        <title>Early steps in the European eel (Anguilla anguilla)-Vibrio vulnificus interaction in the gills: Role of the RtxA13 toxin.</title>
        <authorList>
            <person name="Callol A."/>
            <person name="Pajuelo D."/>
            <person name="Ebbesson L."/>
            <person name="Teles M."/>
            <person name="MacKenzie S."/>
            <person name="Amaro C."/>
        </authorList>
    </citation>
    <scope>NUCLEOTIDE SEQUENCE</scope>
</reference>
<evidence type="ECO:0000313" key="1">
    <source>
        <dbReference type="EMBL" id="JAH52558.1"/>
    </source>
</evidence>
<protein>
    <submittedName>
        <fullName evidence="1">Uncharacterized protein</fullName>
    </submittedName>
</protein>
<organism evidence="1">
    <name type="scientific">Anguilla anguilla</name>
    <name type="common">European freshwater eel</name>
    <name type="synonym">Muraena anguilla</name>
    <dbReference type="NCBI Taxonomy" id="7936"/>
    <lineage>
        <taxon>Eukaryota</taxon>
        <taxon>Metazoa</taxon>
        <taxon>Chordata</taxon>
        <taxon>Craniata</taxon>
        <taxon>Vertebrata</taxon>
        <taxon>Euteleostomi</taxon>
        <taxon>Actinopterygii</taxon>
        <taxon>Neopterygii</taxon>
        <taxon>Teleostei</taxon>
        <taxon>Anguilliformes</taxon>
        <taxon>Anguillidae</taxon>
        <taxon>Anguilla</taxon>
    </lineage>
</organism>